<organism evidence="2 3">
    <name type="scientific">Phytophthora fragariae</name>
    <dbReference type="NCBI Taxonomy" id="53985"/>
    <lineage>
        <taxon>Eukaryota</taxon>
        <taxon>Sar</taxon>
        <taxon>Stramenopiles</taxon>
        <taxon>Oomycota</taxon>
        <taxon>Peronosporomycetes</taxon>
        <taxon>Peronosporales</taxon>
        <taxon>Peronosporaceae</taxon>
        <taxon>Phytophthora</taxon>
    </lineage>
</organism>
<feature type="signal peptide" evidence="1">
    <location>
        <begin position="1"/>
        <end position="22"/>
    </location>
</feature>
<dbReference type="EMBL" id="QXFX01008208">
    <property type="protein sequence ID" value="KAE9055907.1"/>
    <property type="molecule type" value="Genomic_DNA"/>
</dbReference>
<sequence length="51" mass="5668">MLVSKATYLIVLAAAVWTPSSSVRSAVTPDFIRELRMEHTSHNCSGVNEYE</sequence>
<evidence type="ECO:0000313" key="2">
    <source>
        <dbReference type="EMBL" id="KAE9055907.1"/>
    </source>
</evidence>
<evidence type="ECO:0000256" key="1">
    <source>
        <dbReference type="SAM" id="SignalP"/>
    </source>
</evidence>
<keyword evidence="1" id="KW-0732">Signal</keyword>
<gene>
    <name evidence="2" type="ORF">PF010_g31967</name>
</gene>
<proteinExistence type="predicted"/>
<protein>
    <recommendedName>
        <fullName evidence="4">RxLR effector protein</fullName>
    </recommendedName>
</protein>
<comment type="caution">
    <text evidence="2">The sequence shown here is derived from an EMBL/GenBank/DDBJ whole genome shotgun (WGS) entry which is preliminary data.</text>
</comment>
<dbReference type="Proteomes" id="UP000488956">
    <property type="component" value="Unassembled WGS sequence"/>
</dbReference>
<feature type="chain" id="PRO_5026243469" description="RxLR effector protein" evidence="1">
    <location>
        <begin position="23"/>
        <end position="51"/>
    </location>
</feature>
<accession>A0A6G0JGH1</accession>
<dbReference type="AlphaFoldDB" id="A0A6G0JGH1"/>
<evidence type="ECO:0000313" key="3">
    <source>
        <dbReference type="Proteomes" id="UP000488956"/>
    </source>
</evidence>
<name>A0A6G0JGH1_9STRA</name>
<evidence type="ECO:0008006" key="4">
    <source>
        <dbReference type="Google" id="ProtNLM"/>
    </source>
</evidence>
<reference evidence="2 3" key="1">
    <citation type="submission" date="2018-09" db="EMBL/GenBank/DDBJ databases">
        <title>Genomic investigation of the strawberry pathogen Phytophthora fragariae indicates pathogenicity is determined by transcriptional variation in three key races.</title>
        <authorList>
            <person name="Adams T.M."/>
            <person name="Armitage A.D."/>
            <person name="Sobczyk M.K."/>
            <person name="Bates H.J."/>
            <person name="Dunwell J.M."/>
            <person name="Nellist C.F."/>
            <person name="Harrison R.J."/>
        </authorList>
    </citation>
    <scope>NUCLEOTIDE SEQUENCE [LARGE SCALE GENOMIC DNA]</scope>
    <source>
        <strain evidence="2 3">ONT-3</strain>
    </source>
</reference>